<dbReference type="Gene3D" id="3.40.50.720">
    <property type="entry name" value="NAD(P)-binding Rossmann-like Domain"/>
    <property type="match status" value="1"/>
</dbReference>
<dbReference type="SUPFAM" id="SSF51735">
    <property type="entry name" value="NAD(P)-binding Rossmann-fold domains"/>
    <property type="match status" value="1"/>
</dbReference>
<gene>
    <name evidence="8" type="primary">rfbD_2</name>
    <name evidence="8" type="ORF">LMG3431_04710</name>
</gene>
<dbReference type="GO" id="GO:0019305">
    <property type="term" value="P:dTDP-rhamnose biosynthetic process"/>
    <property type="evidence" value="ECO:0007669"/>
    <property type="project" value="UniProtKB-UniPathway"/>
</dbReference>
<dbReference type="FunFam" id="3.40.50.720:FF:000159">
    <property type="entry name" value="dTDP-4-dehydrorhamnose reductase"/>
    <property type="match status" value="1"/>
</dbReference>
<keyword evidence="6" id="KW-0521">NADP</keyword>
<dbReference type="AlphaFoldDB" id="A0A6S6ZMJ7"/>
<proteinExistence type="inferred from homology"/>
<dbReference type="NCBIfam" id="NF007440">
    <property type="entry name" value="PRK09987.1"/>
    <property type="match status" value="1"/>
</dbReference>
<evidence type="ECO:0000259" key="7">
    <source>
        <dbReference type="Pfam" id="PF04321"/>
    </source>
</evidence>
<dbReference type="PANTHER" id="PTHR10491">
    <property type="entry name" value="DTDP-4-DEHYDRORHAMNOSE REDUCTASE"/>
    <property type="match status" value="1"/>
</dbReference>
<comment type="cofactor">
    <cofactor evidence="6">
        <name>Mg(2+)</name>
        <dbReference type="ChEBI" id="CHEBI:18420"/>
    </cofactor>
    <text evidence="6">Binds 1 Mg(2+) ion per monomer.</text>
</comment>
<dbReference type="GO" id="GO:0005829">
    <property type="term" value="C:cytosol"/>
    <property type="evidence" value="ECO:0007669"/>
    <property type="project" value="TreeGrafter"/>
</dbReference>
<organism evidence="8 9">
    <name type="scientific">Achromobacter pestifer</name>
    <dbReference type="NCBI Taxonomy" id="1353889"/>
    <lineage>
        <taxon>Bacteria</taxon>
        <taxon>Pseudomonadati</taxon>
        <taxon>Pseudomonadota</taxon>
        <taxon>Betaproteobacteria</taxon>
        <taxon>Burkholderiales</taxon>
        <taxon>Alcaligenaceae</taxon>
        <taxon>Achromobacter</taxon>
    </lineage>
</organism>
<evidence type="ECO:0000256" key="6">
    <source>
        <dbReference type="RuleBase" id="RU364082"/>
    </source>
</evidence>
<dbReference type="EC" id="1.1.1.133" evidence="3 6"/>
<dbReference type="UniPathway" id="UPA00124"/>
<dbReference type="EMBL" id="CADIJX010000007">
    <property type="protein sequence ID" value="CAB3687920.1"/>
    <property type="molecule type" value="Genomic_DNA"/>
</dbReference>
<evidence type="ECO:0000256" key="3">
    <source>
        <dbReference type="ARBA" id="ARBA00012929"/>
    </source>
</evidence>
<evidence type="ECO:0000256" key="4">
    <source>
        <dbReference type="ARBA" id="ARBA00017099"/>
    </source>
</evidence>
<dbReference type="InterPro" id="IPR029903">
    <property type="entry name" value="RmlD-like-bd"/>
</dbReference>
<protein>
    <recommendedName>
        <fullName evidence="4 6">dTDP-4-dehydrorhamnose reductase</fullName>
        <ecNumber evidence="3 6">1.1.1.133</ecNumber>
    </recommendedName>
</protein>
<accession>A0A6S6ZMJ7</accession>
<evidence type="ECO:0000313" key="8">
    <source>
        <dbReference type="EMBL" id="CAB3687920.1"/>
    </source>
</evidence>
<dbReference type="PANTHER" id="PTHR10491:SF4">
    <property type="entry name" value="METHIONINE ADENOSYLTRANSFERASE 2 SUBUNIT BETA"/>
    <property type="match status" value="1"/>
</dbReference>
<dbReference type="NCBIfam" id="TIGR01214">
    <property type="entry name" value="rmlD"/>
    <property type="match status" value="1"/>
</dbReference>
<dbReference type="GO" id="GO:0008831">
    <property type="term" value="F:dTDP-4-dehydrorhamnose reductase activity"/>
    <property type="evidence" value="ECO:0007669"/>
    <property type="project" value="UniProtKB-EC"/>
</dbReference>
<comment type="similarity">
    <text evidence="2 6">Belongs to the dTDP-4-dehydrorhamnose reductase family.</text>
</comment>
<dbReference type="Gene3D" id="3.90.25.10">
    <property type="entry name" value="UDP-galactose 4-epimerase, domain 1"/>
    <property type="match status" value="1"/>
</dbReference>
<dbReference type="Pfam" id="PF04321">
    <property type="entry name" value="RmlD_sub_bind"/>
    <property type="match status" value="1"/>
</dbReference>
<comment type="pathway">
    <text evidence="1 6">Carbohydrate biosynthesis; dTDP-L-rhamnose biosynthesis.</text>
</comment>
<dbReference type="CDD" id="cd05254">
    <property type="entry name" value="dTDP_HR_like_SDR_e"/>
    <property type="match status" value="1"/>
</dbReference>
<name>A0A6S6ZMJ7_9BURK</name>
<dbReference type="Proteomes" id="UP000494108">
    <property type="component" value="Unassembled WGS sequence"/>
</dbReference>
<evidence type="ECO:0000256" key="5">
    <source>
        <dbReference type="ARBA" id="ARBA00048200"/>
    </source>
</evidence>
<keyword evidence="6 8" id="KW-0560">Oxidoreductase</keyword>
<dbReference type="RefSeq" id="WP_175177003.1">
    <property type="nucleotide sequence ID" value="NZ_CADIJX010000007.1"/>
</dbReference>
<sequence>MKILLLGKDGQVGHELKRTLLPLGDVHAFGRQGADLENVEALRQLLAHQAPDIIVNAAAYTAVDKAETNQDVARTVNADAVAEIARYAKENDALFVHYSTDYVFDGRKDAPYDIDDQTNPQSVYGSTKLAGETAITASGCKALILRTSWVFSAHGGNFIKTILRLAKERDALNIVADQHGAPTSAELIADVTALAIAGYQQGKLAAGIYHLTAAGHTTWHGLATHVVARARHNGLALKVQTDNIAAITTEQYPVPAARPKNSRLNTIALTAPLKLQLPDWTVHVDRTVDQLTSLELSA</sequence>
<keyword evidence="9" id="KW-1185">Reference proteome</keyword>
<comment type="catalytic activity">
    <reaction evidence="5 6">
        <text>dTDP-beta-L-rhamnose + NADP(+) = dTDP-4-dehydro-beta-L-rhamnose + NADPH + H(+)</text>
        <dbReference type="Rhea" id="RHEA:21796"/>
        <dbReference type="ChEBI" id="CHEBI:15378"/>
        <dbReference type="ChEBI" id="CHEBI:57510"/>
        <dbReference type="ChEBI" id="CHEBI:57783"/>
        <dbReference type="ChEBI" id="CHEBI:58349"/>
        <dbReference type="ChEBI" id="CHEBI:62830"/>
        <dbReference type="EC" id="1.1.1.133"/>
    </reaction>
</comment>
<dbReference type="InterPro" id="IPR005913">
    <property type="entry name" value="dTDP_dehydrorham_reduct"/>
</dbReference>
<evidence type="ECO:0000256" key="1">
    <source>
        <dbReference type="ARBA" id="ARBA00004781"/>
    </source>
</evidence>
<feature type="domain" description="RmlD-like substrate binding" evidence="7">
    <location>
        <begin position="1"/>
        <end position="292"/>
    </location>
</feature>
<dbReference type="InterPro" id="IPR036291">
    <property type="entry name" value="NAD(P)-bd_dom_sf"/>
</dbReference>
<comment type="function">
    <text evidence="6">Catalyzes the reduction of dTDP-6-deoxy-L-lyxo-4-hexulose to yield dTDP-L-rhamnose.</text>
</comment>
<evidence type="ECO:0000256" key="2">
    <source>
        <dbReference type="ARBA" id="ARBA00010944"/>
    </source>
</evidence>
<reference evidence="8 9" key="1">
    <citation type="submission" date="2020-04" db="EMBL/GenBank/DDBJ databases">
        <authorList>
            <person name="De Canck E."/>
        </authorList>
    </citation>
    <scope>NUCLEOTIDE SEQUENCE [LARGE SCALE GENOMIC DNA]</scope>
    <source>
        <strain evidence="8 9">LMG 3431</strain>
    </source>
</reference>
<evidence type="ECO:0000313" key="9">
    <source>
        <dbReference type="Proteomes" id="UP000494108"/>
    </source>
</evidence>